<organism evidence="1">
    <name type="scientific">marine sediment metagenome</name>
    <dbReference type="NCBI Taxonomy" id="412755"/>
    <lineage>
        <taxon>unclassified sequences</taxon>
        <taxon>metagenomes</taxon>
        <taxon>ecological metagenomes</taxon>
    </lineage>
</organism>
<sequence length="105" mass="11556">MATAAERNGHTKVVPIGGGNRLHVPAHLRGRTPWGEIEITRKMVTLANPKERRLVITFPDKGVGYVISSAKELRGLIERLESVELELFDQGGKNMAQALRKDISG</sequence>
<reference evidence="1" key="1">
    <citation type="journal article" date="2015" name="Nature">
        <title>Complex archaea that bridge the gap between prokaryotes and eukaryotes.</title>
        <authorList>
            <person name="Spang A."/>
            <person name="Saw J.H."/>
            <person name="Jorgensen S.L."/>
            <person name="Zaremba-Niedzwiedzka K."/>
            <person name="Martijn J."/>
            <person name="Lind A.E."/>
            <person name="van Eijk R."/>
            <person name="Schleper C."/>
            <person name="Guy L."/>
            <person name="Ettema T.J."/>
        </authorList>
    </citation>
    <scope>NUCLEOTIDE SEQUENCE</scope>
</reference>
<evidence type="ECO:0000313" key="1">
    <source>
        <dbReference type="EMBL" id="KKN07617.1"/>
    </source>
</evidence>
<comment type="caution">
    <text evidence="1">The sequence shown here is derived from an EMBL/GenBank/DDBJ whole genome shotgun (WGS) entry which is preliminary data.</text>
</comment>
<dbReference type="AlphaFoldDB" id="A0A0F9N6W0"/>
<dbReference type="EMBL" id="LAZR01004548">
    <property type="protein sequence ID" value="KKN07617.1"/>
    <property type="molecule type" value="Genomic_DNA"/>
</dbReference>
<gene>
    <name evidence="1" type="ORF">LCGC14_1065020</name>
</gene>
<proteinExistence type="predicted"/>
<name>A0A0F9N6W0_9ZZZZ</name>
<accession>A0A0F9N6W0</accession>
<protein>
    <submittedName>
        <fullName evidence="1">Uncharacterized protein</fullName>
    </submittedName>
</protein>